<evidence type="ECO:0000256" key="7">
    <source>
        <dbReference type="ARBA" id="ARBA00022692"/>
    </source>
</evidence>
<feature type="transmembrane region" description="Helical" evidence="15">
    <location>
        <begin position="75"/>
        <end position="93"/>
    </location>
</feature>
<dbReference type="InterPro" id="IPR016093">
    <property type="entry name" value="MIR_motif"/>
</dbReference>
<evidence type="ECO:0000256" key="4">
    <source>
        <dbReference type="ARBA" id="ARBA00012839"/>
    </source>
</evidence>
<dbReference type="CDD" id="cd23283">
    <property type="entry name" value="beta-trefoil_MIR_PMT1-like"/>
    <property type="match status" value="1"/>
</dbReference>
<accession>A0A3G2S655</accession>
<dbReference type="PROSITE" id="PS50919">
    <property type="entry name" value="MIR"/>
    <property type="match status" value="3"/>
</dbReference>
<evidence type="ECO:0000256" key="11">
    <source>
        <dbReference type="ARBA" id="ARBA00023136"/>
    </source>
</evidence>
<evidence type="ECO:0000256" key="3">
    <source>
        <dbReference type="ARBA" id="ARBA00007222"/>
    </source>
</evidence>
<feature type="transmembrane region" description="Helical" evidence="15">
    <location>
        <begin position="165"/>
        <end position="186"/>
    </location>
</feature>
<dbReference type="Proteomes" id="UP000269793">
    <property type="component" value="Chromosome I"/>
</dbReference>
<dbReference type="EMBL" id="CP033148">
    <property type="protein sequence ID" value="AYO41537.1"/>
    <property type="molecule type" value="Genomic_DNA"/>
</dbReference>
<dbReference type="GO" id="GO:0005789">
    <property type="term" value="C:endoplasmic reticulum membrane"/>
    <property type="evidence" value="ECO:0007669"/>
    <property type="project" value="UniProtKB-SubCell"/>
</dbReference>
<comment type="catalytic activity">
    <reaction evidence="13 15">
        <text>a di-trans,poly-cis-dolichyl beta-D-mannosyl phosphate + L-threonyl-[protein] = 3-O-(alpha-D-mannosyl)-L-threonyl-[protein] + a di-trans,poly-cis-dolichyl phosphate + H(+)</text>
        <dbReference type="Rhea" id="RHEA:53396"/>
        <dbReference type="Rhea" id="RHEA-COMP:11060"/>
        <dbReference type="Rhea" id="RHEA-COMP:13547"/>
        <dbReference type="Rhea" id="RHEA-COMP:19498"/>
        <dbReference type="Rhea" id="RHEA-COMP:19501"/>
        <dbReference type="ChEBI" id="CHEBI:15378"/>
        <dbReference type="ChEBI" id="CHEBI:30013"/>
        <dbReference type="ChEBI" id="CHEBI:57683"/>
        <dbReference type="ChEBI" id="CHEBI:58211"/>
        <dbReference type="ChEBI" id="CHEBI:137323"/>
        <dbReference type="EC" id="2.4.1.109"/>
    </reaction>
</comment>
<dbReference type="OrthoDB" id="292747at2759"/>
<dbReference type="InterPro" id="IPR036300">
    <property type="entry name" value="MIR_dom_sf"/>
</dbReference>
<dbReference type="Gene3D" id="2.80.10.50">
    <property type="match status" value="1"/>
</dbReference>
<keyword evidence="5 15" id="KW-0328">Glycosyltransferase</keyword>
<feature type="transmembrane region" description="Helical" evidence="15">
    <location>
        <begin position="307"/>
        <end position="329"/>
    </location>
</feature>
<reference evidence="18 19" key="1">
    <citation type="submission" date="2018-10" db="EMBL/GenBank/DDBJ databases">
        <title>Complete genome sequence of Malassezia restricta CBS 7877.</title>
        <authorList>
            <person name="Morand S.C."/>
            <person name="Bertignac M."/>
            <person name="Iltis A."/>
            <person name="Kolder I."/>
            <person name="Pirovano W."/>
            <person name="Jourdain R."/>
            <person name="Clavaud C."/>
        </authorList>
    </citation>
    <scope>NUCLEOTIDE SEQUENCE [LARGE SCALE GENOMIC DNA]</scope>
    <source>
        <strain evidence="18 19">CBS 7877</strain>
    </source>
</reference>
<evidence type="ECO:0000256" key="14">
    <source>
        <dbReference type="ARBA" id="ARBA00045102"/>
    </source>
</evidence>
<feature type="domain" description="MIR" evidence="17">
    <location>
        <begin position="512"/>
        <end position="567"/>
    </location>
</feature>
<evidence type="ECO:0000256" key="9">
    <source>
        <dbReference type="ARBA" id="ARBA00022824"/>
    </source>
</evidence>
<evidence type="ECO:0000256" key="15">
    <source>
        <dbReference type="RuleBase" id="RU367007"/>
    </source>
</evidence>
<feature type="region of interest" description="Disordered" evidence="16">
    <location>
        <begin position="838"/>
        <end position="893"/>
    </location>
</feature>
<dbReference type="InterPro" id="IPR027005">
    <property type="entry name" value="PMT-like"/>
</dbReference>
<evidence type="ECO:0000256" key="10">
    <source>
        <dbReference type="ARBA" id="ARBA00022989"/>
    </source>
</evidence>
<comment type="similarity">
    <text evidence="3 15">Belongs to the glycosyltransferase 39 family.</text>
</comment>
<feature type="transmembrane region" description="Helical" evidence="15">
    <location>
        <begin position="215"/>
        <end position="236"/>
    </location>
</feature>
<comment type="function">
    <text evidence="15">Transfers mannose from Dol-P-mannose to Ser or Thr residues on proteins.</text>
</comment>
<evidence type="ECO:0000256" key="16">
    <source>
        <dbReference type="SAM" id="MobiDB-lite"/>
    </source>
</evidence>
<protein>
    <recommendedName>
        <fullName evidence="4 15">Dolichyl-phosphate-mannose--protein mannosyltransferase</fullName>
        <ecNumber evidence="4 15">2.4.1.109</ecNumber>
    </recommendedName>
</protein>
<sequence>MDPGRLPFSLSLMDVGRGSSMRSRSSQPSQDLAQAHVNDKSRKHDLFTEKEQAAASEGAQQMLHRAAPVITRAELFLVGLLTLVALIVRFYHIERPSSVVFDEVHFGGFASKYLSRKFFMDVHPPLAKLLITLAAWLHGFRGDHSFREIGLEYLTAPDMEQVPYVAMRSVSALFATLTVPLAYFTVRGLSMRPTSALLAALLVIFDNALTTQSRFILLDAPLVFFVAASLCSWVYFCQLDARNAFSRRWWAMLALTGVCLGLGLSCKWVGLFTMASVAMAVAVQMWYHLGNLRLPVQTVARHVGARAVCLGVVPLVVYMLTFAVHFQVLSLPGDGESFMSWPFRQTLKDNSMPDTFADVALGSTVRIKHLNTLGGALHSHSHSYQTGSMQQQITLYPFMDENNEWIMILAPREDEYEKKEDGHTVTPDDEYTRFYHNITHVKDGDMVRFLHKQTMVRLHSHHNHRPPVSTGDYQNEVSGYGFPSERFGGDFNDNWVIEIYKQPRSVRSADKNRPITLRTIFRLRHAMLGCYLYSHNVRLPNWAYDQQEVTCNGSPPMENSLWYFETSEHPLQDAKTSPTINYERPGFLSKFLELNKVMWKVNNDIVDQHSYGSRPHQWPWMRRGINFWVKNHRQVYLIGNPMVWWSVLASVLLYAGIRVLLILRAQRGYKDFTHTTVVQYDRICGFLAAAYAAHYVPFFLMKRQLFLHHYLPALYIGILLTAAVYDLLSSRLRPMVRLYVTLAMGAWALYEFSRYAPLTYASRWTNEACGSAIRLKTWDFNCVDFPDSKREYADFEPVVSHADGRGSADEDAILPFHLGHVLPQHILPQHLTWRAKPTGAYPEEKPAPSGTSDGDVPVPNVSGLDQSQRQQAVLEGTGALKIPAEEGVTSIRG</sequence>
<keyword evidence="10 15" id="KW-1133">Transmembrane helix</keyword>
<dbReference type="SUPFAM" id="SSF82109">
    <property type="entry name" value="MIR domain"/>
    <property type="match status" value="1"/>
</dbReference>
<evidence type="ECO:0000256" key="2">
    <source>
        <dbReference type="ARBA" id="ARBA00004922"/>
    </source>
</evidence>
<feature type="domain" description="MIR" evidence="17">
    <location>
        <begin position="356"/>
        <end position="410"/>
    </location>
</feature>
<keyword evidence="7 15" id="KW-0812">Transmembrane</keyword>
<keyword evidence="6 15" id="KW-0808">Transferase</keyword>
<dbReference type="SMART" id="SM00472">
    <property type="entry name" value="MIR"/>
    <property type="match status" value="3"/>
</dbReference>
<dbReference type="Pfam" id="PF16192">
    <property type="entry name" value="PMT_4TMC"/>
    <property type="match status" value="1"/>
</dbReference>
<evidence type="ECO:0000256" key="6">
    <source>
        <dbReference type="ARBA" id="ARBA00022679"/>
    </source>
</evidence>
<keyword evidence="12" id="KW-0325">Glycoprotein</keyword>
<comment type="subcellular location">
    <subcellularLocation>
        <location evidence="1 15">Endoplasmic reticulum membrane</location>
        <topology evidence="1 15">Multi-pass membrane protein</topology>
    </subcellularLocation>
</comment>
<dbReference type="Pfam" id="PF02366">
    <property type="entry name" value="PMT"/>
    <property type="match status" value="1"/>
</dbReference>
<dbReference type="InterPro" id="IPR032421">
    <property type="entry name" value="PMT_4TMC"/>
</dbReference>
<feature type="transmembrane region" description="Helical" evidence="15">
    <location>
        <begin position="683"/>
        <end position="701"/>
    </location>
</feature>
<dbReference type="UniPathway" id="UPA00378"/>
<evidence type="ECO:0000256" key="13">
    <source>
        <dbReference type="ARBA" id="ARBA00045085"/>
    </source>
</evidence>
<dbReference type="VEuPathDB" id="FungiDB:DNF11_0587"/>
<dbReference type="InterPro" id="IPR003342">
    <property type="entry name" value="ArnT-like_N"/>
</dbReference>
<dbReference type="Pfam" id="PF02815">
    <property type="entry name" value="MIR"/>
    <property type="match status" value="1"/>
</dbReference>
<evidence type="ECO:0000313" key="19">
    <source>
        <dbReference type="Proteomes" id="UP000269793"/>
    </source>
</evidence>
<comment type="catalytic activity">
    <reaction evidence="14 15">
        <text>a di-trans,poly-cis-dolichyl beta-D-mannosyl phosphate + L-seryl-[protein] = 3-O-(alpha-D-mannosyl)-L-seryl-[protein] + a di-trans,poly-cis-dolichyl phosphate + H(+)</text>
        <dbReference type="Rhea" id="RHEA:17377"/>
        <dbReference type="Rhea" id="RHEA-COMP:9863"/>
        <dbReference type="Rhea" id="RHEA-COMP:13546"/>
        <dbReference type="Rhea" id="RHEA-COMP:19498"/>
        <dbReference type="Rhea" id="RHEA-COMP:19501"/>
        <dbReference type="ChEBI" id="CHEBI:15378"/>
        <dbReference type="ChEBI" id="CHEBI:29999"/>
        <dbReference type="ChEBI" id="CHEBI:57683"/>
        <dbReference type="ChEBI" id="CHEBI:58211"/>
        <dbReference type="ChEBI" id="CHEBI:137321"/>
        <dbReference type="EC" id="2.4.1.109"/>
    </reaction>
</comment>
<keyword evidence="11 15" id="KW-0472">Membrane</keyword>
<dbReference type="STRING" id="425264.A0A3G2S655"/>
<feature type="transmembrane region" description="Helical" evidence="15">
    <location>
        <begin position="270"/>
        <end position="287"/>
    </location>
</feature>
<evidence type="ECO:0000256" key="1">
    <source>
        <dbReference type="ARBA" id="ARBA00004477"/>
    </source>
</evidence>
<evidence type="ECO:0000313" key="18">
    <source>
        <dbReference type="EMBL" id="AYO41537.1"/>
    </source>
</evidence>
<gene>
    <name evidence="18" type="primary">PMT1</name>
    <name evidence="18" type="ORF">DNF11_0587</name>
</gene>
<evidence type="ECO:0000256" key="8">
    <source>
        <dbReference type="ARBA" id="ARBA00022737"/>
    </source>
</evidence>
<comment type="pathway">
    <text evidence="2 15">Protein modification; protein glycosylation.</text>
</comment>
<keyword evidence="8" id="KW-0677">Repeat</keyword>
<evidence type="ECO:0000256" key="5">
    <source>
        <dbReference type="ARBA" id="ARBA00022676"/>
    </source>
</evidence>
<feature type="transmembrane region" description="Helical" evidence="15">
    <location>
        <begin position="707"/>
        <end position="728"/>
    </location>
</feature>
<dbReference type="GO" id="GO:0004169">
    <property type="term" value="F:dolichyl-phosphate-mannose-protein mannosyltransferase activity"/>
    <property type="evidence" value="ECO:0007669"/>
    <property type="project" value="UniProtKB-UniRule"/>
</dbReference>
<evidence type="ECO:0000259" key="17">
    <source>
        <dbReference type="PROSITE" id="PS50919"/>
    </source>
</evidence>
<dbReference type="AlphaFoldDB" id="A0A3G2S655"/>
<feature type="domain" description="MIR" evidence="17">
    <location>
        <begin position="438"/>
        <end position="500"/>
    </location>
</feature>
<proteinExistence type="inferred from homology"/>
<keyword evidence="19" id="KW-1185">Reference proteome</keyword>
<keyword evidence="9 15" id="KW-0256">Endoplasmic reticulum</keyword>
<feature type="transmembrane region" description="Helical" evidence="15">
    <location>
        <begin position="248"/>
        <end position="264"/>
    </location>
</feature>
<feature type="transmembrane region" description="Helical" evidence="15">
    <location>
        <begin position="642"/>
        <end position="663"/>
    </location>
</feature>
<dbReference type="PANTHER" id="PTHR10050:SF50">
    <property type="entry name" value="DOLICHYL-PHOSPHATE-MANNOSE--PROTEIN MANNOSYLTRANSFERASE 1-RELATED"/>
    <property type="match status" value="1"/>
</dbReference>
<dbReference type="PANTHER" id="PTHR10050">
    <property type="entry name" value="DOLICHYL-PHOSPHATE-MANNOSE--PROTEIN MANNOSYLTRANSFERASE"/>
    <property type="match status" value="1"/>
</dbReference>
<organism evidence="18 19">
    <name type="scientific">Malassezia restricta (strain ATCC 96810 / NBRC 103918 / CBS 7877)</name>
    <name type="common">Seborrheic dermatitis infection agent</name>
    <dbReference type="NCBI Taxonomy" id="425264"/>
    <lineage>
        <taxon>Eukaryota</taxon>
        <taxon>Fungi</taxon>
        <taxon>Dikarya</taxon>
        <taxon>Basidiomycota</taxon>
        <taxon>Ustilaginomycotina</taxon>
        <taxon>Malasseziomycetes</taxon>
        <taxon>Malasseziales</taxon>
        <taxon>Malasseziaceae</taxon>
        <taxon>Malassezia</taxon>
    </lineage>
</organism>
<dbReference type="EC" id="2.4.1.109" evidence="4 15"/>
<name>A0A3G2S655_MALR7</name>
<evidence type="ECO:0000256" key="12">
    <source>
        <dbReference type="ARBA" id="ARBA00023180"/>
    </source>
</evidence>